<dbReference type="RefSeq" id="WP_194369593.1">
    <property type="nucleotide sequence ID" value="NZ_CP054492.1"/>
</dbReference>
<evidence type="ECO:0000313" key="1">
    <source>
        <dbReference type="EMBL" id="QOY51975.1"/>
    </source>
</evidence>
<accession>A0A7S7RN20</accession>
<dbReference type="Pfam" id="PF13814">
    <property type="entry name" value="Replic_Relax"/>
    <property type="match status" value="1"/>
</dbReference>
<evidence type="ECO:0000313" key="2">
    <source>
        <dbReference type="Proteomes" id="UP000593994"/>
    </source>
</evidence>
<reference evidence="1 2" key="1">
    <citation type="submission" date="2020-05" db="EMBL/GenBank/DDBJ databases">
        <title>Sulfurimonas marisnigri, sp. nov., and Sulfurimonas baltica, sp. nov., manganese oxide reducing chemolithoautotrophs of the class Epsilonproteobacteria isolated from the pelagic redoxclines of the Black and Baltic Seas and emended description of the genus Sulfurimonas.</title>
        <authorList>
            <person name="Henkel J.V."/>
            <person name="Laudan C."/>
            <person name="Werner J."/>
            <person name="Neu T."/>
            <person name="Plewe S."/>
            <person name="Sproer C."/>
            <person name="Bunk B."/>
            <person name="Schulz-Vogt H.N."/>
        </authorList>
    </citation>
    <scope>NUCLEOTIDE SEQUENCE [LARGE SCALE GENOMIC DNA]</scope>
    <source>
        <strain evidence="1 2">GD2</strain>
    </source>
</reference>
<keyword evidence="2" id="KW-1185">Reference proteome</keyword>
<name>A0A7S7RN20_9BACT</name>
<gene>
    <name evidence="1" type="ORF">HUE88_12925</name>
</gene>
<proteinExistence type="predicted"/>
<dbReference type="Proteomes" id="UP000593994">
    <property type="component" value="Chromosome"/>
</dbReference>
<dbReference type="InterPro" id="IPR025855">
    <property type="entry name" value="Replic_Relax"/>
</dbReference>
<organism evidence="1 2">
    <name type="scientific">Candidatus Sulfurimonas baltica</name>
    <dbReference type="NCBI Taxonomy" id="2740404"/>
    <lineage>
        <taxon>Bacteria</taxon>
        <taxon>Pseudomonadati</taxon>
        <taxon>Campylobacterota</taxon>
        <taxon>Epsilonproteobacteria</taxon>
        <taxon>Campylobacterales</taxon>
        <taxon>Sulfurimonadaceae</taxon>
        <taxon>Sulfurimonas</taxon>
    </lineage>
</organism>
<dbReference type="AlphaFoldDB" id="A0A7S7RN20"/>
<protein>
    <submittedName>
        <fullName evidence="1">Replication-relaxation family protein</fullName>
    </submittedName>
</protein>
<dbReference type="KEGG" id="sbal:HUE88_12925"/>
<sequence>MYLKDKHIEAMKHIATYKFLTSSQLVKLGLNKHRGDVTNNLKQLTDQKRPLIDKITFPVDPEKGKLESIYYLTSRGVKFLIEDLDYPEDQIKATKSKPTSTQTYFHRKSTIDFHICLREWLNCNDGSVVFLNYDFDKVGNNRSKDRIQHLKAINSLELDNGVSFIPDAITKFKVAERDYLFLFEQHNGKSSKRLIEQLCLHAIAISEGIASQKYNFERSNRVVVVCEFETLKNIVTYKMKQMKIFDNLHNFFIFKTNDEMKNYFFSDWSLISGQKVDFI</sequence>
<dbReference type="EMBL" id="CP054492">
    <property type="protein sequence ID" value="QOY51975.1"/>
    <property type="molecule type" value="Genomic_DNA"/>
</dbReference>